<organism evidence="2 3">
    <name type="scientific">Gimesia alba</name>
    <dbReference type="NCBI Taxonomy" id="2527973"/>
    <lineage>
        <taxon>Bacteria</taxon>
        <taxon>Pseudomonadati</taxon>
        <taxon>Planctomycetota</taxon>
        <taxon>Planctomycetia</taxon>
        <taxon>Planctomycetales</taxon>
        <taxon>Planctomycetaceae</taxon>
        <taxon>Gimesia</taxon>
    </lineage>
</organism>
<evidence type="ECO:0000259" key="1">
    <source>
        <dbReference type="Pfam" id="PF22296"/>
    </source>
</evidence>
<dbReference type="CDD" id="cd16376">
    <property type="entry name" value="Avd_like"/>
    <property type="match status" value="1"/>
</dbReference>
<evidence type="ECO:0000313" key="3">
    <source>
        <dbReference type="Proteomes" id="UP000317171"/>
    </source>
</evidence>
<dbReference type="Gene3D" id="1.20.1440.60">
    <property type="entry name" value="23S rRNA-intervening sequence"/>
    <property type="match status" value="1"/>
</dbReference>
<accession>A0A517RPB7</accession>
<dbReference type="AlphaFoldDB" id="A0A517RPB7"/>
<proteinExistence type="predicted"/>
<protein>
    <recommendedName>
        <fullName evidence="1">bAvd-like domain-containing protein</fullName>
    </recommendedName>
</protein>
<evidence type="ECO:0000313" key="2">
    <source>
        <dbReference type="EMBL" id="QDT45704.1"/>
    </source>
</evidence>
<dbReference type="SUPFAM" id="SSF158446">
    <property type="entry name" value="IVS-encoded protein-like"/>
    <property type="match status" value="1"/>
</dbReference>
<feature type="domain" description="bAvd-like" evidence="1">
    <location>
        <begin position="11"/>
        <end position="111"/>
    </location>
</feature>
<dbReference type="Pfam" id="PF22296">
    <property type="entry name" value="bAvd"/>
    <property type="match status" value="1"/>
</dbReference>
<dbReference type="KEGG" id="gaz:Pan241w_58310"/>
<reference evidence="2 3" key="1">
    <citation type="submission" date="2019-02" db="EMBL/GenBank/DDBJ databases">
        <title>Deep-cultivation of Planctomycetes and their phenomic and genomic characterization uncovers novel biology.</title>
        <authorList>
            <person name="Wiegand S."/>
            <person name="Jogler M."/>
            <person name="Boedeker C."/>
            <person name="Pinto D."/>
            <person name="Vollmers J."/>
            <person name="Rivas-Marin E."/>
            <person name="Kohn T."/>
            <person name="Peeters S.H."/>
            <person name="Heuer A."/>
            <person name="Rast P."/>
            <person name="Oberbeckmann S."/>
            <person name="Bunk B."/>
            <person name="Jeske O."/>
            <person name="Meyerdierks A."/>
            <person name="Storesund J.E."/>
            <person name="Kallscheuer N."/>
            <person name="Luecker S."/>
            <person name="Lage O.M."/>
            <person name="Pohl T."/>
            <person name="Merkel B.J."/>
            <person name="Hornburger P."/>
            <person name="Mueller R.-W."/>
            <person name="Bruemmer F."/>
            <person name="Labrenz M."/>
            <person name="Spormann A.M."/>
            <person name="Op den Camp H."/>
            <person name="Overmann J."/>
            <person name="Amann R."/>
            <person name="Jetten M.S.M."/>
            <person name="Mascher T."/>
            <person name="Medema M.H."/>
            <person name="Devos D.P."/>
            <person name="Kaster A.-K."/>
            <person name="Ovreas L."/>
            <person name="Rohde M."/>
            <person name="Galperin M.Y."/>
            <person name="Jogler C."/>
        </authorList>
    </citation>
    <scope>NUCLEOTIDE SEQUENCE [LARGE SCALE GENOMIC DNA]</scope>
    <source>
        <strain evidence="2 3">Pan241w</strain>
    </source>
</reference>
<sequence>MNVPKTPLFVKTHDFVVWLLKHTQRFPKYLRHSYTNRLEGVAFEFEELILMANTLRGKQRQEFLSLADGKLLCLRGLLRYTIDLTLLGSNQFRFAAECVDELGRLLGAWQKGADR</sequence>
<keyword evidence="3" id="KW-1185">Reference proteome</keyword>
<dbReference type="OrthoDB" id="9798541at2"/>
<dbReference type="InterPro" id="IPR036583">
    <property type="entry name" value="23S_rRNA_IVS_sf"/>
</dbReference>
<dbReference type="RefSeq" id="WP_145222604.1">
    <property type="nucleotide sequence ID" value="NZ_CP036269.1"/>
</dbReference>
<name>A0A517RPB7_9PLAN</name>
<dbReference type="Proteomes" id="UP000317171">
    <property type="component" value="Chromosome"/>
</dbReference>
<dbReference type="EMBL" id="CP036269">
    <property type="protein sequence ID" value="QDT45704.1"/>
    <property type="molecule type" value="Genomic_DNA"/>
</dbReference>
<gene>
    <name evidence="2" type="ORF">Pan241w_58310</name>
</gene>
<dbReference type="InterPro" id="IPR055360">
    <property type="entry name" value="bAvd"/>
</dbReference>